<dbReference type="InterPro" id="IPR002146">
    <property type="entry name" value="ATP_synth_b/b'su_bac/chlpt"/>
</dbReference>
<evidence type="ECO:0000256" key="14">
    <source>
        <dbReference type="RuleBase" id="RU003848"/>
    </source>
</evidence>
<dbReference type="InterPro" id="IPR050059">
    <property type="entry name" value="ATP_synthase_B_chain"/>
</dbReference>
<dbReference type="Pfam" id="PF00430">
    <property type="entry name" value="ATP-synt_B"/>
    <property type="match status" value="1"/>
</dbReference>
<keyword evidence="5 13" id="KW-0375">Hydrogen ion transport</keyword>
<evidence type="ECO:0000256" key="4">
    <source>
        <dbReference type="ARBA" id="ARBA00022692"/>
    </source>
</evidence>
<evidence type="ECO:0000256" key="12">
    <source>
        <dbReference type="ARBA" id="ARBA00037847"/>
    </source>
</evidence>
<proteinExistence type="inferred from homology"/>
<feature type="transmembrane region" description="Helical" evidence="13">
    <location>
        <begin position="12"/>
        <end position="32"/>
    </location>
</feature>
<evidence type="ECO:0000256" key="10">
    <source>
        <dbReference type="ARBA" id="ARBA00025198"/>
    </source>
</evidence>
<dbReference type="HAMAP" id="MF_01398">
    <property type="entry name" value="ATP_synth_b_bprime"/>
    <property type="match status" value="1"/>
</dbReference>
<keyword evidence="3 13" id="KW-0138">CF(0)</keyword>
<evidence type="ECO:0000256" key="13">
    <source>
        <dbReference type="HAMAP-Rule" id="MF_01398"/>
    </source>
</evidence>
<comment type="similarity">
    <text evidence="1 13 14">Belongs to the ATPase B chain family.</text>
</comment>
<keyword evidence="7 13" id="KW-0406">Ion transport</keyword>
<evidence type="ECO:0000256" key="9">
    <source>
        <dbReference type="ARBA" id="ARBA00023310"/>
    </source>
</evidence>
<comment type="subcellular location">
    <subcellularLocation>
        <location evidence="13">Cell membrane</location>
        <topology evidence="13">Single-pass membrane protein</topology>
    </subcellularLocation>
    <subcellularLocation>
        <location evidence="12">Endomembrane system</location>
        <topology evidence="12">Single-pass membrane protein</topology>
    </subcellularLocation>
</comment>
<evidence type="ECO:0000256" key="11">
    <source>
        <dbReference type="ARBA" id="ARBA00025614"/>
    </source>
</evidence>
<keyword evidence="13" id="KW-1003">Cell membrane</keyword>
<dbReference type="EMBL" id="JAXCLW010000003">
    <property type="protein sequence ID" value="MDY0883949.1"/>
    <property type="molecule type" value="Genomic_DNA"/>
</dbReference>
<evidence type="ECO:0000256" key="3">
    <source>
        <dbReference type="ARBA" id="ARBA00022547"/>
    </source>
</evidence>
<evidence type="ECO:0000313" key="15">
    <source>
        <dbReference type="EMBL" id="MDY0883949.1"/>
    </source>
</evidence>
<evidence type="ECO:0000256" key="1">
    <source>
        <dbReference type="ARBA" id="ARBA00005513"/>
    </source>
</evidence>
<evidence type="ECO:0000313" key="16">
    <source>
        <dbReference type="Proteomes" id="UP001279642"/>
    </source>
</evidence>
<organism evidence="15 16">
    <name type="scientific">Dongia soli</name>
    <dbReference type="NCBI Taxonomy" id="600628"/>
    <lineage>
        <taxon>Bacteria</taxon>
        <taxon>Pseudomonadati</taxon>
        <taxon>Pseudomonadota</taxon>
        <taxon>Alphaproteobacteria</taxon>
        <taxon>Rhodospirillales</taxon>
        <taxon>Dongiaceae</taxon>
        <taxon>Dongia</taxon>
    </lineage>
</organism>
<gene>
    <name evidence="13" type="primary">atpF</name>
    <name evidence="15" type="ORF">SMD27_13945</name>
</gene>
<comment type="function">
    <text evidence="10 13">F(1)F(0) ATP synthase produces ATP from ADP in the presence of a proton or sodium gradient. F-type ATPases consist of two structural domains, F(1) containing the extramembraneous catalytic core and F(0) containing the membrane proton channel, linked together by a central stalk and a peripheral stalk. During catalysis, ATP synthesis in the catalytic domain of F(1) is coupled via a rotary mechanism of the central stalk subunits to proton translocation.</text>
</comment>
<keyword evidence="9 13" id="KW-0066">ATP synthesis</keyword>
<comment type="caution">
    <text evidence="15">The sequence shown here is derived from an EMBL/GenBank/DDBJ whole genome shotgun (WGS) entry which is preliminary data.</text>
</comment>
<dbReference type="Proteomes" id="UP001279642">
    <property type="component" value="Unassembled WGS sequence"/>
</dbReference>
<dbReference type="RefSeq" id="WP_320509013.1">
    <property type="nucleotide sequence ID" value="NZ_JAXCLW010000003.1"/>
</dbReference>
<evidence type="ECO:0000256" key="6">
    <source>
        <dbReference type="ARBA" id="ARBA00022989"/>
    </source>
</evidence>
<evidence type="ECO:0000256" key="2">
    <source>
        <dbReference type="ARBA" id="ARBA00022448"/>
    </source>
</evidence>
<evidence type="ECO:0000256" key="5">
    <source>
        <dbReference type="ARBA" id="ARBA00022781"/>
    </source>
</evidence>
<dbReference type="CDD" id="cd06503">
    <property type="entry name" value="ATP-synt_Fo_b"/>
    <property type="match status" value="1"/>
</dbReference>
<keyword evidence="4 13" id="KW-0812">Transmembrane</keyword>
<sequence length="163" mass="17395">MPQLDPTSFSPQLFWLAIAFILLYLLMSRLVLPRVGKVLGQREERIQGNLEKAVKLKAEAEEVLAAYHKSIADARAEAHSALNQAAAEIAAATGAREADFAKKLAEQTVVAENRIKASKTQALADIRTVAGDLASAMTAKLTGVTVNGSDAVGAVEEILKERA</sequence>
<evidence type="ECO:0000256" key="8">
    <source>
        <dbReference type="ARBA" id="ARBA00023136"/>
    </source>
</evidence>
<keyword evidence="6 13" id="KW-1133">Transmembrane helix</keyword>
<accession>A0ABU5ECB4</accession>
<keyword evidence="2 13" id="KW-0813">Transport</keyword>
<dbReference type="PANTHER" id="PTHR33445:SF1">
    <property type="entry name" value="ATP SYNTHASE SUBUNIT B"/>
    <property type="match status" value="1"/>
</dbReference>
<keyword evidence="16" id="KW-1185">Reference proteome</keyword>
<reference evidence="15 16" key="1">
    <citation type="journal article" date="2016" name="Antonie Van Leeuwenhoek">
        <title>Dongia soli sp. nov., isolated from soil from Dokdo, Korea.</title>
        <authorList>
            <person name="Kim D.U."/>
            <person name="Lee H."/>
            <person name="Kim H."/>
            <person name="Kim S.G."/>
            <person name="Ka J.O."/>
        </authorList>
    </citation>
    <scope>NUCLEOTIDE SEQUENCE [LARGE SCALE GENOMIC DNA]</scope>
    <source>
        <strain evidence="15 16">D78</strain>
    </source>
</reference>
<protein>
    <recommendedName>
        <fullName evidence="13">ATP synthase subunit b</fullName>
    </recommendedName>
    <alternativeName>
        <fullName evidence="13">ATP synthase F(0) sector subunit b</fullName>
    </alternativeName>
    <alternativeName>
        <fullName evidence="13">ATPase subunit I</fullName>
    </alternativeName>
    <alternativeName>
        <fullName evidence="13">F-type ATPase subunit b</fullName>
        <shortName evidence="13">F-ATPase subunit b</shortName>
    </alternativeName>
</protein>
<comment type="function">
    <text evidence="11">Component of the F(0) channel, it forms part of the peripheral stalk, linking F(1) to F(0). The b'-subunit is a diverged and duplicated form of b found in plants and photosynthetic bacteria.</text>
</comment>
<name>A0ABU5ECB4_9PROT</name>
<comment type="subunit">
    <text evidence="13">F-type ATPases have 2 components, F(1) - the catalytic core - and F(0) - the membrane proton channel. F(1) has five subunits: alpha(3), beta(3), gamma(1), delta(1), epsilon(1). F(0) has three main subunits: a(1), b(2) and c(10-14). The alpha and beta chains form an alternating ring which encloses part of the gamma chain. F(1) is attached to F(0) by a central stalk formed by the gamma and epsilon chains, while a peripheral stalk is formed by the delta and b chains.</text>
</comment>
<dbReference type="PANTHER" id="PTHR33445">
    <property type="entry name" value="ATP SYNTHASE SUBUNIT B', CHLOROPLASTIC"/>
    <property type="match status" value="1"/>
</dbReference>
<evidence type="ECO:0000256" key="7">
    <source>
        <dbReference type="ARBA" id="ARBA00023065"/>
    </source>
</evidence>
<keyword evidence="8 13" id="KW-0472">Membrane</keyword>